<sequence>MSLHAMKPRFSIDLVVCGSKIKPQTFSHTK</sequence>
<dbReference type="EMBL" id="VSRR010001837">
    <property type="protein sequence ID" value="MPC27995.1"/>
    <property type="molecule type" value="Genomic_DNA"/>
</dbReference>
<evidence type="ECO:0000313" key="2">
    <source>
        <dbReference type="Proteomes" id="UP000324222"/>
    </source>
</evidence>
<dbReference type="AlphaFoldDB" id="A0A5B7E3Q1"/>
<name>A0A5B7E3Q1_PORTR</name>
<comment type="caution">
    <text evidence="1">The sequence shown here is derived from an EMBL/GenBank/DDBJ whole genome shotgun (WGS) entry which is preliminary data.</text>
</comment>
<evidence type="ECO:0000313" key="1">
    <source>
        <dbReference type="EMBL" id="MPC27995.1"/>
    </source>
</evidence>
<gene>
    <name evidence="1" type="ORF">E2C01_021187</name>
</gene>
<keyword evidence="2" id="KW-1185">Reference proteome</keyword>
<proteinExistence type="predicted"/>
<organism evidence="1 2">
    <name type="scientific">Portunus trituberculatus</name>
    <name type="common">Swimming crab</name>
    <name type="synonym">Neptunus trituberculatus</name>
    <dbReference type="NCBI Taxonomy" id="210409"/>
    <lineage>
        <taxon>Eukaryota</taxon>
        <taxon>Metazoa</taxon>
        <taxon>Ecdysozoa</taxon>
        <taxon>Arthropoda</taxon>
        <taxon>Crustacea</taxon>
        <taxon>Multicrustacea</taxon>
        <taxon>Malacostraca</taxon>
        <taxon>Eumalacostraca</taxon>
        <taxon>Eucarida</taxon>
        <taxon>Decapoda</taxon>
        <taxon>Pleocyemata</taxon>
        <taxon>Brachyura</taxon>
        <taxon>Eubrachyura</taxon>
        <taxon>Portunoidea</taxon>
        <taxon>Portunidae</taxon>
        <taxon>Portuninae</taxon>
        <taxon>Portunus</taxon>
    </lineage>
</organism>
<protein>
    <submittedName>
        <fullName evidence="1">Uncharacterized protein</fullName>
    </submittedName>
</protein>
<dbReference type="Proteomes" id="UP000324222">
    <property type="component" value="Unassembled WGS sequence"/>
</dbReference>
<accession>A0A5B7E3Q1</accession>
<reference evidence="1 2" key="1">
    <citation type="submission" date="2019-05" db="EMBL/GenBank/DDBJ databases">
        <title>Another draft genome of Portunus trituberculatus and its Hox gene families provides insights of decapod evolution.</title>
        <authorList>
            <person name="Jeong J.-H."/>
            <person name="Song I."/>
            <person name="Kim S."/>
            <person name="Choi T."/>
            <person name="Kim D."/>
            <person name="Ryu S."/>
            <person name="Kim W."/>
        </authorList>
    </citation>
    <scope>NUCLEOTIDE SEQUENCE [LARGE SCALE GENOMIC DNA]</scope>
    <source>
        <tissue evidence="1">Muscle</tissue>
    </source>
</reference>